<sequence>MWMLVPLLLLVHLEVSLTGAWRASQPRLQFTHSELVQNGRLLSLPLTAGDMHALLPDEDGRRLYVAMKDNLLSTSLDDITQNPSKLYWPASPERVQECLMAGKDLESECANFLRVLQPYNQTHLYVCGTGAFNPRCVFIPTNIFLKSERQTLSFGLTECGKGKCPYDPHQKAATAIIDGELYAGISSDFMSRDSAFFRSLGSRHVIRTEQYDSTWLQDAQFVKVASMAETDNPEDDKVYVFFTERAQEVEGNAGKVLYSRVARVCKNDIGGQRSLVNKWSTFQKARIVCSVPGPDGIQTHFDQLQDIFILHDGKDMKNPLIYGLFTTSSDVLNGSAVCAYRMQDVVRVFKGNFYHKEGPQYKWAEFTGKIPYPRPGTCPSSTYGSYRSTREYPDDVIFFSRTHPLLQDAVLPLGGRPLLVRVGVHYKFSRLLVDRVEAVDGQYDVLFIGTDSGQVLKSIHLPKEHGLTQEVTLEQLQVFQHKSAVTTMTLSKKKEWLFVGSAEGVAQLGLFQCELYGQACTECCLARDPYCTWDGHACSPFMPITRRRNARQAGDEEDPLIQCVRQGAALQVEAEQRTMMVTEGNSTYLECLPKSRHAAVTWYKQAGENSAELNQLQSGEQLVVIERGVLIRRAEPGHSGVYHCQLEEHGFRWTAVTVRLTVWSPSRAVSWSLGNPNPSLDVSQPWYQDVMALIHPSSLEKHCQRLGFRRRRNRNHDQDYTKDRKAGDGPRAERHKHETHGGGGGKGGGRKSRSKPQPRAPRSA</sequence>
<dbReference type="Gene3D" id="2.60.40.10">
    <property type="entry name" value="Immunoglobulins"/>
    <property type="match status" value="1"/>
</dbReference>
<feature type="signal peptide" evidence="10">
    <location>
        <begin position="1"/>
        <end position="18"/>
    </location>
</feature>
<evidence type="ECO:0000313" key="14">
    <source>
        <dbReference type="Proteomes" id="UP001557470"/>
    </source>
</evidence>
<feature type="region of interest" description="Disordered" evidence="9">
    <location>
        <begin position="706"/>
        <end position="764"/>
    </location>
</feature>
<evidence type="ECO:0000259" key="12">
    <source>
        <dbReference type="PROSITE" id="PS51004"/>
    </source>
</evidence>
<comment type="caution">
    <text evidence="13">The sequence shown here is derived from an EMBL/GenBank/DDBJ whole genome shotgun (WGS) entry which is preliminary data.</text>
</comment>
<dbReference type="Gene3D" id="2.130.10.10">
    <property type="entry name" value="YVTN repeat-like/Quinoprotein amine dehydrogenase"/>
    <property type="match status" value="1"/>
</dbReference>
<dbReference type="SMART" id="SM00409">
    <property type="entry name" value="IG"/>
    <property type="match status" value="1"/>
</dbReference>
<feature type="domain" description="Sema" evidence="12">
    <location>
        <begin position="27"/>
        <end position="510"/>
    </location>
</feature>
<dbReference type="EMBL" id="JAGEUA010000001">
    <property type="protein sequence ID" value="KAL1021370.1"/>
    <property type="molecule type" value="Genomic_DNA"/>
</dbReference>
<dbReference type="FunFam" id="2.60.40.10:FF:000030">
    <property type="entry name" value="Semaphorin 3F like"/>
    <property type="match status" value="1"/>
</dbReference>
<comment type="caution">
    <text evidence="8">Lacks conserved residue(s) required for the propagation of feature annotation.</text>
</comment>
<dbReference type="InterPro" id="IPR027231">
    <property type="entry name" value="Semaphorin"/>
</dbReference>
<dbReference type="InterPro" id="IPR001627">
    <property type="entry name" value="Semap_dom"/>
</dbReference>
<dbReference type="InterPro" id="IPR036179">
    <property type="entry name" value="Ig-like_dom_sf"/>
</dbReference>
<dbReference type="Pfam" id="PF13895">
    <property type="entry name" value="Ig_2"/>
    <property type="match status" value="1"/>
</dbReference>
<dbReference type="GO" id="GO:0005576">
    <property type="term" value="C:extracellular region"/>
    <property type="evidence" value="ECO:0007669"/>
    <property type="project" value="UniProtKB-SubCell"/>
</dbReference>
<organism evidence="13 14">
    <name type="scientific">Umbra pygmaea</name>
    <name type="common">Eastern mudminnow</name>
    <dbReference type="NCBI Taxonomy" id="75934"/>
    <lineage>
        <taxon>Eukaryota</taxon>
        <taxon>Metazoa</taxon>
        <taxon>Chordata</taxon>
        <taxon>Craniata</taxon>
        <taxon>Vertebrata</taxon>
        <taxon>Euteleostomi</taxon>
        <taxon>Actinopterygii</taxon>
        <taxon>Neopterygii</taxon>
        <taxon>Teleostei</taxon>
        <taxon>Protacanthopterygii</taxon>
        <taxon>Esociformes</taxon>
        <taxon>Umbridae</taxon>
        <taxon>Umbra</taxon>
    </lineage>
</organism>
<evidence type="ECO:0000256" key="9">
    <source>
        <dbReference type="SAM" id="MobiDB-lite"/>
    </source>
</evidence>
<proteinExistence type="inferred from homology"/>
<comment type="subcellular location">
    <subcellularLocation>
        <location evidence="1">Secreted</location>
    </subcellularLocation>
</comment>
<dbReference type="Proteomes" id="UP001557470">
    <property type="component" value="Unassembled WGS sequence"/>
</dbReference>
<feature type="chain" id="PRO_5044852728" evidence="10">
    <location>
        <begin position="19"/>
        <end position="764"/>
    </location>
</feature>
<dbReference type="Gene3D" id="3.30.1680.10">
    <property type="entry name" value="ligand-binding face of the semaphorins, domain 2"/>
    <property type="match status" value="1"/>
</dbReference>
<evidence type="ECO:0000256" key="10">
    <source>
        <dbReference type="SAM" id="SignalP"/>
    </source>
</evidence>
<keyword evidence="4 10" id="KW-0732">Signal</keyword>
<evidence type="ECO:0000256" key="7">
    <source>
        <dbReference type="ARBA" id="ARBA00023319"/>
    </source>
</evidence>
<dbReference type="GO" id="GO:0007411">
    <property type="term" value="P:axon guidance"/>
    <property type="evidence" value="ECO:0007669"/>
    <property type="project" value="UniProtKB-ARBA"/>
</dbReference>
<keyword evidence="3" id="KW-0964">Secreted</keyword>
<evidence type="ECO:0000256" key="3">
    <source>
        <dbReference type="ARBA" id="ARBA00022525"/>
    </source>
</evidence>
<dbReference type="SMART" id="SM00630">
    <property type="entry name" value="Sema"/>
    <property type="match status" value="1"/>
</dbReference>
<dbReference type="InterPro" id="IPR007110">
    <property type="entry name" value="Ig-like_dom"/>
</dbReference>
<dbReference type="SUPFAM" id="SSF103575">
    <property type="entry name" value="Plexin repeat"/>
    <property type="match status" value="1"/>
</dbReference>
<keyword evidence="5" id="KW-1015">Disulfide bond</keyword>
<reference evidence="13 14" key="1">
    <citation type="submission" date="2024-06" db="EMBL/GenBank/DDBJ databases">
        <authorList>
            <person name="Pan Q."/>
            <person name="Wen M."/>
            <person name="Jouanno E."/>
            <person name="Zahm M."/>
            <person name="Klopp C."/>
            <person name="Cabau C."/>
            <person name="Louis A."/>
            <person name="Berthelot C."/>
            <person name="Parey E."/>
            <person name="Roest Crollius H."/>
            <person name="Montfort J."/>
            <person name="Robinson-Rechavi M."/>
            <person name="Bouchez O."/>
            <person name="Lampietro C."/>
            <person name="Lopez Roques C."/>
            <person name="Donnadieu C."/>
            <person name="Postlethwait J."/>
            <person name="Bobe J."/>
            <person name="Verreycken H."/>
            <person name="Guiguen Y."/>
        </authorList>
    </citation>
    <scope>NUCLEOTIDE SEQUENCE [LARGE SCALE GENOMIC DNA]</scope>
    <source>
        <strain evidence="13">Up_M1</strain>
        <tissue evidence="13">Testis</tissue>
    </source>
</reference>
<evidence type="ECO:0000256" key="2">
    <source>
        <dbReference type="ARBA" id="ARBA00009492"/>
    </source>
</evidence>
<dbReference type="PROSITE" id="PS51004">
    <property type="entry name" value="SEMA"/>
    <property type="match status" value="1"/>
</dbReference>
<evidence type="ECO:0000256" key="8">
    <source>
        <dbReference type="PROSITE-ProRule" id="PRU00352"/>
    </source>
</evidence>
<name>A0ABD0XJ29_UMBPY</name>
<dbReference type="InterPro" id="IPR016201">
    <property type="entry name" value="PSI"/>
</dbReference>
<evidence type="ECO:0000256" key="6">
    <source>
        <dbReference type="ARBA" id="ARBA00023180"/>
    </source>
</evidence>
<keyword evidence="14" id="KW-1185">Reference proteome</keyword>
<evidence type="ECO:0000256" key="1">
    <source>
        <dbReference type="ARBA" id="ARBA00004613"/>
    </source>
</evidence>
<dbReference type="InterPro" id="IPR036352">
    <property type="entry name" value="Semap_dom_sf"/>
</dbReference>
<dbReference type="InterPro" id="IPR015943">
    <property type="entry name" value="WD40/YVTN_repeat-like_dom_sf"/>
</dbReference>
<dbReference type="PANTHER" id="PTHR11036:SF21">
    <property type="entry name" value="SEMA DOMAIN, IMMUNOGLOBULIN DOMAIN (IG), SHORT BASIC DOMAIN, SECRETED, (SEMAPHORIN) 3H ISOFORM 2 PRECURSOR"/>
    <property type="match status" value="1"/>
</dbReference>
<evidence type="ECO:0000256" key="4">
    <source>
        <dbReference type="ARBA" id="ARBA00022729"/>
    </source>
</evidence>
<feature type="domain" description="Ig-like" evidence="11">
    <location>
        <begin position="559"/>
        <end position="661"/>
    </location>
</feature>
<protein>
    <submittedName>
        <fullName evidence="13">Uncharacterized protein</fullName>
    </submittedName>
</protein>
<dbReference type="InterPro" id="IPR003599">
    <property type="entry name" value="Ig_sub"/>
</dbReference>
<evidence type="ECO:0000259" key="11">
    <source>
        <dbReference type="PROSITE" id="PS50835"/>
    </source>
</evidence>
<dbReference type="SUPFAM" id="SSF48726">
    <property type="entry name" value="Immunoglobulin"/>
    <property type="match status" value="1"/>
</dbReference>
<dbReference type="AlphaFoldDB" id="A0ABD0XJ29"/>
<dbReference type="SUPFAM" id="SSF101912">
    <property type="entry name" value="Sema domain"/>
    <property type="match status" value="1"/>
</dbReference>
<dbReference type="PROSITE" id="PS50835">
    <property type="entry name" value="IG_LIKE"/>
    <property type="match status" value="1"/>
</dbReference>
<evidence type="ECO:0000256" key="5">
    <source>
        <dbReference type="ARBA" id="ARBA00023157"/>
    </source>
</evidence>
<gene>
    <name evidence="13" type="ORF">UPYG_G00012420</name>
</gene>
<dbReference type="PANTHER" id="PTHR11036">
    <property type="entry name" value="SEMAPHORIN"/>
    <property type="match status" value="1"/>
</dbReference>
<dbReference type="Pfam" id="PF01403">
    <property type="entry name" value="Sema"/>
    <property type="match status" value="1"/>
</dbReference>
<accession>A0ABD0XJ29</accession>
<comment type="similarity">
    <text evidence="2">Belongs to the semaphorin family.</text>
</comment>
<dbReference type="CDD" id="cd05871">
    <property type="entry name" value="Ig_Sema3"/>
    <property type="match status" value="1"/>
</dbReference>
<dbReference type="InterPro" id="IPR013783">
    <property type="entry name" value="Ig-like_fold"/>
</dbReference>
<dbReference type="SMART" id="SM00423">
    <property type="entry name" value="PSI"/>
    <property type="match status" value="1"/>
</dbReference>
<dbReference type="FunFam" id="3.30.1680.10:FF:000008">
    <property type="entry name" value="semaphorin-3B isoform X1"/>
    <property type="match status" value="1"/>
</dbReference>
<feature type="compositionally biased region" description="Basic and acidic residues" evidence="9">
    <location>
        <begin position="715"/>
        <end position="740"/>
    </location>
</feature>
<keyword evidence="6" id="KW-0325">Glycoprotein</keyword>
<dbReference type="FunFam" id="2.130.10.10:FF:001712">
    <property type="entry name" value="Sema domain, immunoglobulin domain (Ig), short basic domain, secreted, (semaphorin) 3H"/>
    <property type="match status" value="1"/>
</dbReference>
<keyword evidence="7" id="KW-0393">Immunoglobulin domain</keyword>
<evidence type="ECO:0000313" key="13">
    <source>
        <dbReference type="EMBL" id="KAL1021370.1"/>
    </source>
</evidence>